<dbReference type="SUPFAM" id="SSF52540">
    <property type="entry name" value="P-loop containing nucleoside triphosphate hydrolases"/>
    <property type="match status" value="1"/>
</dbReference>
<dbReference type="AlphaFoldDB" id="F0YQP5"/>
<gene>
    <name evidence="3" type="ORF">AURANDRAFT_5303</name>
</gene>
<proteinExistence type="predicted"/>
<evidence type="ECO:0000313" key="3">
    <source>
        <dbReference type="EMBL" id="EGB02564.1"/>
    </source>
</evidence>
<name>F0YQP5_AURAN</name>
<feature type="domain" description="DNA2/NAM7 helicase helicase" evidence="1">
    <location>
        <begin position="10"/>
        <end position="78"/>
    </location>
</feature>
<dbReference type="InterPro" id="IPR027417">
    <property type="entry name" value="P-loop_NTPase"/>
</dbReference>
<dbReference type="OrthoDB" id="1879at2759"/>
<dbReference type="eggNOG" id="KOG1806">
    <property type="taxonomic scope" value="Eukaryota"/>
</dbReference>
<feature type="non-terminal residue" evidence="3">
    <location>
        <position position="296"/>
    </location>
</feature>
<dbReference type="Pfam" id="PF13087">
    <property type="entry name" value="AAA_12"/>
    <property type="match status" value="1"/>
</dbReference>
<dbReference type="CDD" id="cd18808">
    <property type="entry name" value="SF1_C_Upf1"/>
    <property type="match status" value="1"/>
</dbReference>
<organism evidence="4">
    <name type="scientific">Aureococcus anophagefferens</name>
    <name type="common">Harmful bloom alga</name>
    <dbReference type="NCBI Taxonomy" id="44056"/>
    <lineage>
        <taxon>Eukaryota</taxon>
        <taxon>Sar</taxon>
        <taxon>Stramenopiles</taxon>
        <taxon>Ochrophyta</taxon>
        <taxon>Pelagophyceae</taxon>
        <taxon>Pelagomonadales</taxon>
        <taxon>Pelagomonadaceae</taxon>
        <taxon>Aureococcus</taxon>
    </lineage>
</organism>
<dbReference type="InterPro" id="IPR047187">
    <property type="entry name" value="SF1_C_Upf1"/>
</dbReference>
<dbReference type="Pfam" id="PF13086">
    <property type="entry name" value="AAA_11"/>
    <property type="match status" value="1"/>
</dbReference>
<dbReference type="InParanoid" id="F0YQP5"/>
<dbReference type="FunFam" id="3.40.50.300:FF:002863">
    <property type="entry name" value="Pre-mRNA-splicing factor cwf11"/>
    <property type="match status" value="1"/>
</dbReference>
<dbReference type="GO" id="GO:0004386">
    <property type="term" value="F:helicase activity"/>
    <property type="evidence" value="ECO:0007669"/>
    <property type="project" value="InterPro"/>
</dbReference>
<accession>F0YQP5</accession>
<dbReference type="GO" id="GO:0003729">
    <property type="term" value="F:mRNA binding"/>
    <property type="evidence" value="ECO:0007669"/>
    <property type="project" value="TreeGrafter"/>
</dbReference>
<evidence type="ECO:0000259" key="2">
    <source>
        <dbReference type="Pfam" id="PF13087"/>
    </source>
</evidence>
<protein>
    <recommendedName>
        <fullName evidence="5">DNA2/NAM7 helicase-like C-terminal domain-containing protein</fullName>
    </recommendedName>
</protein>
<dbReference type="EMBL" id="GL833434">
    <property type="protein sequence ID" value="EGB02564.1"/>
    <property type="molecule type" value="Genomic_DNA"/>
</dbReference>
<dbReference type="GeneID" id="20222265"/>
<dbReference type="InterPro" id="IPR045055">
    <property type="entry name" value="DNA2/NAM7-like"/>
</dbReference>
<dbReference type="PANTHER" id="PTHR10887">
    <property type="entry name" value="DNA2/NAM7 HELICASE FAMILY"/>
    <property type="match status" value="1"/>
</dbReference>
<sequence length="296" mass="31736">REDHVLASLARVVALTCTHAAAARRRLLALGFDYETVVFEEAAQITDAESLVPLALQRGNALRRVVLVGDDGQLPPVVSERALVAAGLGASLFSRLRRLGARCVVLDAQGRCRPEIADVFRWRYGGAAGLGDLPGVAHGGAFAFANPGFAHACQFVDVARGREAAPTPHFYQNLAEAEYVVAVYAYMRLLGYPRERVAVLAAYNGQRALLADALAARCGGDARLGMPGAVETVDKYQGREADYVLLSLTRTRTPGHLADPRRFVVATSRARLGLYVFGHLPTFRGCAAVAPAVEKL</sequence>
<dbReference type="Proteomes" id="UP000002729">
    <property type="component" value="Unassembled WGS sequence"/>
</dbReference>
<dbReference type="KEGG" id="aaf:AURANDRAFT_5303"/>
<dbReference type="PANTHER" id="PTHR10887:SF5">
    <property type="entry name" value="RNA HELICASE AQUARIUS"/>
    <property type="match status" value="1"/>
</dbReference>
<keyword evidence="4" id="KW-1185">Reference proteome</keyword>
<evidence type="ECO:0000313" key="4">
    <source>
        <dbReference type="Proteomes" id="UP000002729"/>
    </source>
</evidence>
<dbReference type="RefSeq" id="XP_009042737.1">
    <property type="nucleotide sequence ID" value="XM_009044489.1"/>
</dbReference>
<evidence type="ECO:0008006" key="5">
    <source>
        <dbReference type="Google" id="ProtNLM"/>
    </source>
</evidence>
<feature type="domain" description="DNA2/NAM7 helicase-like C-terminal" evidence="2">
    <location>
        <begin position="89"/>
        <end position="279"/>
    </location>
</feature>
<dbReference type="Gene3D" id="3.40.50.300">
    <property type="entry name" value="P-loop containing nucleotide triphosphate hydrolases"/>
    <property type="match status" value="2"/>
</dbReference>
<dbReference type="GO" id="GO:0071013">
    <property type="term" value="C:catalytic step 2 spliceosome"/>
    <property type="evidence" value="ECO:0007669"/>
    <property type="project" value="TreeGrafter"/>
</dbReference>
<dbReference type="OMA" id="KWNERSQ"/>
<evidence type="ECO:0000259" key="1">
    <source>
        <dbReference type="Pfam" id="PF13086"/>
    </source>
</evidence>
<dbReference type="InterPro" id="IPR041677">
    <property type="entry name" value="DNA2/NAM7_AAA_11"/>
</dbReference>
<feature type="non-terminal residue" evidence="3">
    <location>
        <position position="1"/>
    </location>
</feature>
<dbReference type="InterPro" id="IPR041679">
    <property type="entry name" value="DNA2/NAM7-like_C"/>
</dbReference>
<reference evidence="3 4" key="1">
    <citation type="journal article" date="2011" name="Proc. Natl. Acad. Sci. U.S.A.">
        <title>Niche of harmful alga Aureococcus anophagefferens revealed through ecogenomics.</title>
        <authorList>
            <person name="Gobler C.J."/>
            <person name="Berry D.L."/>
            <person name="Dyhrman S.T."/>
            <person name="Wilhelm S.W."/>
            <person name="Salamov A."/>
            <person name="Lobanov A.V."/>
            <person name="Zhang Y."/>
            <person name="Collier J.L."/>
            <person name="Wurch L.L."/>
            <person name="Kustka A.B."/>
            <person name="Dill B.D."/>
            <person name="Shah M."/>
            <person name="VerBerkmoes N.C."/>
            <person name="Kuo A."/>
            <person name="Terry A."/>
            <person name="Pangilinan J."/>
            <person name="Lindquist E.A."/>
            <person name="Lucas S."/>
            <person name="Paulsen I.T."/>
            <person name="Hattenrath-Lehmann T.K."/>
            <person name="Talmage S.C."/>
            <person name="Walker E.A."/>
            <person name="Koch F."/>
            <person name="Burson A.M."/>
            <person name="Marcoval M.A."/>
            <person name="Tang Y.Z."/>
            <person name="Lecleir G.R."/>
            <person name="Coyne K.J."/>
            <person name="Berg G.M."/>
            <person name="Bertrand E.M."/>
            <person name="Saito M.A."/>
            <person name="Gladyshev V.N."/>
            <person name="Grigoriev I.V."/>
        </authorList>
    </citation>
    <scope>NUCLEOTIDE SEQUENCE [LARGE SCALE GENOMIC DNA]</scope>
    <source>
        <strain evidence="4">CCMP 1984</strain>
    </source>
</reference>